<dbReference type="AlphaFoldDB" id="A0A3P6FX06"/>
<dbReference type="Pfam" id="PF07734">
    <property type="entry name" value="FBA_1"/>
    <property type="match status" value="1"/>
</dbReference>
<dbReference type="InterPro" id="IPR017451">
    <property type="entry name" value="F-box-assoc_interact_dom"/>
</dbReference>
<name>A0A3P6FX06_BRAOL</name>
<evidence type="ECO:0000313" key="2">
    <source>
        <dbReference type="EMBL" id="VDD51581.1"/>
    </source>
</evidence>
<sequence>MLKEFRVCPLSVEINLSVAAPSIEFKDPFDLKGTHSSSQQVNIVEVIHCEGLLLCITKYNKLILVVWNPFLGETKWIQASSRHYKKKSSFALGYKNNKSCRDY</sequence>
<proteinExistence type="predicted"/>
<dbReference type="NCBIfam" id="TIGR01640">
    <property type="entry name" value="F_box_assoc_1"/>
    <property type="match status" value="1"/>
</dbReference>
<evidence type="ECO:0000259" key="1">
    <source>
        <dbReference type="Pfam" id="PF07734"/>
    </source>
</evidence>
<protein>
    <recommendedName>
        <fullName evidence="1">F-box associated beta-propeller type 1 domain-containing protein</fullName>
    </recommendedName>
</protein>
<dbReference type="InterPro" id="IPR006527">
    <property type="entry name" value="F-box-assoc_dom_typ1"/>
</dbReference>
<dbReference type="EMBL" id="LR031878">
    <property type="protein sequence ID" value="VDD51581.1"/>
    <property type="molecule type" value="Genomic_DNA"/>
</dbReference>
<reference evidence="2" key="1">
    <citation type="submission" date="2018-11" db="EMBL/GenBank/DDBJ databases">
        <authorList>
            <consortium name="Genoscope - CEA"/>
            <person name="William W."/>
        </authorList>
    </citation>
    <scope>NUCLEOTIDE SEQUENCE</scope>
</reference>
<organism evidence="2">
    <name type="scientific">Brassica oleracea</name>
    <name type="common">Wild cabbage</name>
    <dbReference type="NCBI Taxonomy" id="3712"/>
    <lineage>
        <taxon>Eukaryota</taxon>
        <taxon>Viridiplantae</taxon>
        <taxon>Streptophyta</taxon>
        <taxon>Embryophyta</taxon>
        <taxon>Tracheophyta</taxon>
        <taxon>Spermatophyta</taxon>
        <taxon>Magnoliopsida</taxon>
        <taxon>eudicotyledons</taxon>
        <taxon>Gunneridae</taxon>
        <taxon>Pentapetalae</taxon>
        <taxon>rosids</taxon>
        <taxon>malvids</taxon>
        <taxon>Brassicales</taxon>
        <taxon>Brassicaceae</taxon>
        <taxon>Brassiceae</taxon>
        <taxon>Brassica</taxon>
    </lineage>
</organism>
<feature type="domain" description="F-box associated beta-propeller type 1" evidence="1">
    <location>
        <begin position="1"/>
        <end position="103"/>
    </location>
</feature>
<accession>A0A3P6FX06</accession>
<gene>
    <name evidence="2" type="ORF">BOLC1T03970H</name>
</gene>